<dbReference type="CDD" id="cd18809">
    <property type="entry name" value="SF1_C_RecD"/>
    <property type="match status" value="2"/>
</dbReference>
<proteinExistence type="inferred from homology"/>
<keyword evidence="2 9" id="KW-0227">DNA damage</keyword>
<evidence type="ECO:0000256" key="4">
    <source>
        <dbReference type="ARBA" id="ARBA00022806"/>
    </source>
</evidence>
<keyword evidence="9" id="KW-0233">DNA recombination</keyword>
<dbReference type="InterPro" id="IPR003593">
    <property type="entry name" value="AAA+_ATPase"/>
</dbReference>
<dbReference type="InterPro" id="IPR049163">
    <property type="entry name" value="Pif1-like_2B_dom"/>
</dbReference>
<comment type="caution">
    <text evidence="11">The sequence shown here is derived from an EMBL/GenBank/DDBJ whole genome shotgun (WGS) entry which is preliminary data.</text>
</comment>
<evidence type="ECO:0000256" key="5">
    <source>
        <dbReference type="ARBA" id="ARBA00022840"/>
    </source>
</evidence>
<organism evidence="11 12">
    <name type="scientific">Kingdonia uniflora</name>
    <dbReference type="NCBI Taxonomy" id="39325"/>
    <lineage>
        <taxon>Eukaryota</taxon>
        <taxon>Viridiplantae</taxon>
        <taxon>Streptophyta</taxon>
        <taxon>Embryophyta</taxon>
        <taxon>Tracheophyta</taxon>
        <taxon>Spermatophyta</taxon>
        <taxon>Magnoliopsida</taxon>
        <taxon>Ranunculales</taxon>
        <taxon>Circaeasteraceae</taxon>
        <taxon>Kingdonia</taxon>
    </lineage>
</organism>
<evidence type="ECO:0000256" key="3">
    <source>
        <dbReference type="ARBA" id="ARBA00022801"/>
    </source>
</evidence>
<dbReference type="EMBL" id="JACGCM010000766">
    <property type="protein sequence ID" value="KAF6167112.1"/>
    <property type="molecule type" value="Genomic_DNA"/>
</dbReference>
<evidence type="ECO:0000256" key="2">
    <source>
        <dbReference type="ARBA" id="ARBA00022763"/>
    </source>
</evidence>
<evidence type="ECO:0000313" key="11">
    <source>
        <dbReference type="EMBL" id="KAF6167112.1"/>
    </source>
</evidence>
<keyword evidence="4 9" id="KW-0347">Helicase</keyword>
<dbReference type="SMART" id="SM00382">
    <property type="entry name" value="AAA"/>
    <property type="match status" value="1"/>
</dbReference>
<dbReference type="GO" id="GO:0005524">
    <property type="term" value="F:ATP binding"/>
    <property type="evidence" value="ECO:0007669"/>
    <property type="project" value="UniProtKB-KW"/>
</dbReference>
<accession>A0A7J7NJH6</accession>
<sequence length="574" mass="64545">MSLSSHISRFFSHKLLVLRSRFLTTTNNNNSSNNNCTLSKQQQEVLDAISKRKSIFITGSAGTGKTHLLLQIIKTLKTIYKPREVFVTASTGIAAFAINGQTIHSFAGVGFSDADTNVLLNRVVKNKFATNRWRNVKALVIDEISMINGHLFDDLEYIAREVRPVLSGEVESWGGIQLIVCGDFFQLPPVNKGEHIVKEFAFEANCWKSSFDLLVELTRVYRQSDPRLLVLLQGIRRGYTNTHHLEILKQCCKRPIETTVVVPRLYPMNDDVKRVNDANLGLLRRSGKEIFTYRANDKGECPWKDQLKSGIAPDTLELCIGARVMLIKNKDFHSGLVNGATGTVINFVKKKDAKGDDRFPEVEFDNGIKKMIEEDKWKVIEGEMVLATRSQVPLILAWALTIHKCQGMTLKCFETDLSKTFGCGMVYVALSRVKSLEGLHLNGFDPSKIKANAKVPLPLPLLLPSIEQLNNWDNSSFVDSLTKGKWGHLPKVRFDFRIGKVIEKDKWDVIEGEMVLATRRQMPLILAWVFTIHKCQGMILKCLETDLSKAFGCMVYAALSRVKSLGGLHLIGFC</sequence>
<dbReference type="Pfam" id="PF21530">
    <property type="entry name" value="Pif1_2B_dom"/>
    <property type="match status" value="1"/>
</dbReference>
<dbReference type="OrthoDB" id="272985at2759"/>
<dbReference type="PANTHER" id="PTHR47642">
    <property type="entry name" value="ATP-DEPENDENT DNA HELICASE"/>
    <property type="match status" value="1"/>
</dbReference>
<evidence type="ECO:0000256" key="6">
    <source>
        <dbReference type="ARBA" id="ARBA00023125"/>
    </source>
</evidence>
<dbReference type="GO" id="GO:0043139">
    <property type="term" value="F:5'-3' DNA helicase activity"/>
    <property type="evidence" value="ECO:0007669"/>
    <property type="project" value="UniProtKB-EC"/>
</dbReference>
<keyword evidence="8" id="KW-0413">Isomerase</keyword>
<dbReference type="InterPro" id="IPR051055">
    <property type="entry name" value="PIF1_helicase"/>
</dbReference>
<comment type="cofactor">
    <cofactor evidence="9">
        <name>Mg(2+)</name>
        <dbReference type="ChEBI" id="CHEBI:18420"/>
    </cofactor>
</comment>
<dbReference type="EC" id="5.6.2.3" evidence="9"/>
<evidence type="ECO:0000259" key="10">
    <source>
        <dbReference type="SMART" id="SM00382"/>
    </source>
</evidence>
<comment type="similarity">
    <text evidence="9">Belongs to the helicase family.</text>
</comment>
<name>A0A7J7NJH6_9MAGN</name>
<keyword evidence="1 9" id="KW-0547">Nucleotide-binding</keyword>
<protein>
    <recommendedName>
        <fullName evidence="9">ATP-dependent DNA helicase</fullName>
        <ecNumber evidence="9">5.6.2.3</ecNumber>
    </recommendedName>
</protein>
<dbReference type="AlphaFoldDB" id="A0A7J7NJH6"/>
<keyword evidence="5 9" id="KW-0067">ATP-binding</keyword>
<dbReference type="GO" id="GO:0006310">
    <property type="term" value="P:DNA recombination"/>
    <property type="evidence" value="ECO:0007669"/>
    <property type="project" value="UniProtKB-KW"/>
</dbReference>
<dbReference type="SUPFAM" id="SSF52540">
    <property type="entry name" value="P-loop containing nucleoside triphosphate hydrolases"/>
    <property type="match status" value="2"/>
</dbReference>
<gene>
    <name evidence="11" type="ORF">GIB67_041367</name>
</gene>
<dbReference type="GO" id="GO:0000723">
    <property type="term" value="P:telomere maintenance"/>
    <property type="evidence" value="ECO:0007669"/>
    <property type="project" value="InterPro"/>
</dbReference>
<evidence type="ECO:0000313" key="12">
    <source>
        <dbReference type="Proteomes" id="UP000541444"/>
    </source>
</evidence>
<dbReference type="CDD" id="cd18037">
    <property type="entry name" value="DEXSc_Pif1_like"/>
    <property type="match status" value="1"/>
</dbReference>
<dbReference type="GO" id="GO:0016787">
    <property type="term" value="F:hydrolase activity"/>
    <property type="evidence" value="ECO:0007669"/>
    <property type="project" value="UniProtKB-KW"/>
</dbReference>
<dbReference type="InterPro" id="IPR027417">
    <property type="entry name" value="P-loop_NTPase"/>
</dbReference>
<evidence type="ECO:0000256" key="7">
    <source>
        <dbReference type="ARBA" id="ARBA00023204"/>
    </source>
</evidence>
<dbReference type="PANTHER" id="PTHR47642:SF5">
    <property type="entry name" value="ATP-DEPENDENT DNA HELICASE"/>
    <property type="match status" value="1"/>
</dbReference>
<keyword evidence="3 9" id="KW-0378">Hydrolase</keyword>
<evidence type="ECO:0000256" key="1">
    <source>
        <dbReference type="ARBA" id="ARBA00022741"/>
    </source>
</evidence>
<keyword evidence="6" id="KW-0238">DNA-binding</keyword>
<evidence type="ECO:0000256" key="9">
    <source>
        <dbReference type="RuleBase" id="RU363044"/>
    </source>
</evidence>
<comment type="catalytic activity">
    <reaction evidence="9">
        <text>ATP + H2O = ADP + phosphate + H(+)</text>
        <dbReference type="Rhea" id="RHEA:13065"/>
        <dbReference type="ChEBI" id="CHEBI:15377"/>
        <dbReference type="ChEBI" id="CHEBI:15378"/>
        <dbReference type="ChEBI" id="CHEBI:30616"/>
        <dbReference type="ChEBI" id="CHEBI:43474"/>
        <dbReference type="ChEBI" id="CHEBI:456216"/>
        <dbReference type="EC" id="5.6.2.3"/>
    </reaction>
</comment>
<feature type="domain" description="AAA+ ATPase" evidence="10">
    <location>
        <begin position="51"/>
        <end position="351"/>
    </location>
</feature>
<dbReference type="Proteomes" id="UP000541444">
    <property type="component" value="Unassembled WGS sequence"/>
</dbReference>
<dbReference type="GO" id="GO:0006281">
    <property type="term" value="P:DNA repair"/>
    <property type="evidence" value="ECO:0007669"/>
    <property type="project" value="UniProtKB-KW"/>
</dbReference>
<dbReference type="Gene3D" id="3.40.50.300">
    <property type="entry name" value="P-loop containing nucleotide triphosphate hydrolases"/>
    <property type="match status" value="1"/>
</dbReference>
<keyword evidence="12" id="KW-1185">Reference proteome</keyword>
<dbReference type="InterPro" id="IPR010285">
    <property type="entry name" value="DNA_helicase_pif1-like_DEAD"/>
</dbReference>
<dbReference type="Pfam" id="PF05970">
    <property type="entry name" value="PIF1"/>
    <property type="match status" value="1"/>
</dbReference>
<reference evidence="11 12" key="1">
    <citation type="journal article" date="2020" name="IScience">
        <title>Genome Sequencing of the Endangered Kingdonia uniflora (Circaeasteraceae, Ranunculales) Reveals Potential Mechanisms of Evolutionary Specialization.</title>
        <authorList>
            <person name="Sun Y."/>
            <person name="Deng T."/>
            <person name="Zhang A."/>
            <person name="Moore M.J."/>
            <person name="Landis J.B."/>
            <person name="Lin N."/>
            <person name="Zhang H."/>
            <person name="Zhang X."/>
            <person name="Huang J."/>
            <person name="Zhang X."/>
            <person name="Sun H."/>
            <person name="Wang H."/>
        </authorList>
    </citation>
    <scope>NUCLEOTIDE SEQUENCE [LARGE SCALE GENOMIC DNA]</scope>
    <source>
        <strain evidence="11">TB1705</strain>
        <tissue evidence="11">Leaf</tissue>
    </source>
</reference>
<keyword evidence="7 9" id="KW-0234">DNA repair</keyword>
<evidence type="ECO:0000256" key="8">
    <source>
        <dbReference type="ARBA" id="ARBA00023235"/>
    </source>
</evidence>